<feature type="transmembrane region" description="Helical" evidence="2">
    <location>
        <begin position="7"/>
        <end position="26"/>
    </location>
</feature>
<name>A0ABV4XSR1_9CYAN</name>
<proteinExistence type="predicted"/>
<evidence type="ECO:0000256" key="1">
    <source>
        <dbReference type="SAM" id="MobiDB-lite"/>
    </source>
</evidence>
<comment type="caution">
    <text evidence="3">The sequence shown here is derived from an EMBL/GenBank/DDBJ whole genome shotgun (WGS) entry which is preliminary data.</text>
</comment>
<feature type="region of interest" description="Disordered" evidence="1">
    <location>
        <begin position="85"/>
        <end position="105"/>
    </location>
</feature>
<keyword evidence="2" id="KW-0472">Membrane</keyword>
<keyword evidence="4" id="KW-1185">Reference proteome</keyword>
<evidence type="ECO:0000313" key="4">
    <source>
        <dbReference type="Proteomes" id="UP001576784"/>
    </source>
</evidence>
<gene>
    <name evidence="3" type="ORF">ACE1CI_17595</name>
</gene>
<dbReference type="EMBL" id="JBHFNR010000125">
    <property type="protein sequence ID" value="MFB2894726.1"/>
    <property type="molecule type" value="Genomic_DNA"/>
</dbReference>
<evidence type="ECO:0000256" key="2">
    <source>
        <dbReference type="SAM" id="Phobius"/>
    </source>
</evidence>
<protein>
    <submittedName>
        <fullName evidence="3">Uncharacterized protein</fullName>
    </submittedName>
</protein>
<keyword evidence="2" id="KW-1133">Transmembrane helix</keyword>
<feature type="transmembrane region" description="Helical" evidence="2">
    <location>
        <begin position="46"/>
        <end position="67"/>
    </location>
</feature>
<keyword evidence="2" id="KW-0812">Transmembrane</keyword>
<accession>A0ABV4XSR1</accession>
<sequence>MRDRSGLVGTISSLICHQIVTIPASFHHSISQFNSRYLNVYSVEVTVMGLTINLLSAMTLILGIQLINIHAVTAASVDIHGLIKTMDYEPPNKGGPDSNIGSGTR</sequence>
<evidence type="ECO:0000313" key="3">
    <source>
        <dbReference type="EMBL" id="MFB2894726.1"/>
    </source>
</evidence>
<reference evidence="3 4" key="1">
    <citation type="submission" date="2024-09" db="EMBL/GenBank/DDBJ databases">
        <title>Floridaenema gen nov. (Aerosakkonemataceae, Aerosakkonematales ord. nov., Cyanobacteria) from benthic tropical and subtropical fresh waters, with the description of four new species.</title>
        <authorList>
            <person name="Moretto J.A."/>
            <person name="Berthold D.E."/>
            <person name="Lefler F.W."/>
            <person name="Huang I.-S."/>
            <person name="Laughinghouse H. IV."/>
        </authorList>
    </citation>
    <scope>NUCLEOTIDE SEQUENCE [LARGE SCALE GENOMIC DNA]</scope>
    <source>
        <strain evidence="3 4">BLCC-F50</strain>
    </source>
</reference>
<organism evidence="3 4">
    <name type="scientific">Floridaenema flaviceps BLCC-F50</name>
    <dbReference type="NCBI Taxonomy" id="3153642"/>
    <lineage>
        <taxon>Bacteria</taxon>
        <taxon>Bacillati</taxon>
        <taxon>Cyanobacteriota</taxon>
        <taxon>Cyanophyceae</taxon>
        <taxon>Oscillatoriophycideae</taxon>
        <taxon>Aerosakkonematales</taxon>
        <taxon>Aerosakkonemataceae</taxon>
        <taxon>Floridanema</taxon>
        <taxon>Floridanema flaviceps</taxon>
    </lineage>
</organism>
<dbReference type="RefSeq" id="WP_413264370.1">
    <property type="nucleotide sequence ID" value="NZ_JBHFNR010000125.1"/>
</dbReference>
<dbReference type="Proteomes" id="UP001576784">
    <property type="component" value="Unassembled WGS sequence"/>
</dbReference>